<gene>
    <name evidence="1" type="ORF">METZ01_LOCUS178563</name>
</gene>
<dbReference type="SUPFAM" id="SSF54427">
    <property type="entry name" value="NTF2-like"/>
    <property type="match status" value="1"/>
</dbReference>
<organism evidence="1">
    <name type="scientific">marine metagenome</name>
    <dbReference type="NCBI Taxonomy" id="408172"/>
    <lineage>
        <taxon>unclassified sequences</taxon>
        <taxon>metagenomes</taxon>
        <taxon>ecological metagenomes</taxon>
    </lineage>
</organism>
<evidence type="ECO:0000313" key="1">
    <source>
        <dbReference type="EMBL" id="SVB25709.1"/>
    </source>
</evidence>
<sequence length="36" mass="4212">MQIMAKNWLGYDSTGKTVTMRVMDFYLRDGGLIREN</sequence>
<accession>A0A382CIN6</accession>
<name>A0A382CIN6_9ZZZZ</name>
<protein>
    <submittedName>
        <fullName evidence="1">Uncharacterized protein</fullName>
    </submittedName>
</protein>
<dbReference type="AlphaFoldDB" id="A0A382CIN6"/>
<proteinExistence type="predicted"/>
<dbReference type="EMBL" id="UINC01034605">
    <property type="protein sequence ID" value="SVB25709.1"/>
    <property type="molecule type" value="Genomic_DNA"/>
</dbReference>
<reference evidence="1" key="1">
    <citation type="submission" date="2018-05" db="EMBL/GenBank/DDBJ databases">
        <authorList>
            <person name="Lanie J.A."/>
            <person name="Ng W.-L."/>
            <person name="Kazmierczak K.M."/>
            <person name="Andrzejewski T.M."/>
            <person name="Davidsen T.M."/>
            <person name="Wayne K.J."/>
            <person name="Tettelin H."/>
            <person name="Glass J.I."/>
            <person name="Rusch D."/>
            <person name="Podicherti R."/>
            <person name="Tsui H.-C.T."/>
            <person name="Winkler M.E."/>
        </authorList>
    </citation>
    <scope>NUCLEOTIDE SEQUENCE</scope>
</reference>
<dbReference type="InterPro" id="IPR032710">
    <property type="entry name" value="NTF2-like_dom_sf"/>
</dbReference>